<evidence type="ECO:0000313" key="1">
    <source>
        <dbReference type="EMBL" id="USQ77717.1"/>
    </source>
</evidence>
<dbReference type="RefSeq" id="WP_252623168.1">
    <property type="nucleotide sequence ID" value="NZ_CP099490.1"/>
</dbReference>
<dbReference type="EMBL" id="CP099490">
    <property type="protein sequence ID" value="USQ77717.1"/>
    <property type="molecule type" value="Genomic_DNA"/>
</dbReference>
<name>A0ABY4YM93_9MICO</name>
<accession>A0ABY4YM93</accession>
<proteinExistence type="predicted"/>
<keyword evidence="2" id="KW-1185">Reference proteome</keyword>
<dbReference type="Proteomes" id="UP001056535">
    <property type="component" value="Chromosome"/>
</dbReference>
<gene>
    <name evidence="1" type="ORF">NF557_07415</name>
</gene>
<sequence>MLSKEASGQFINFTVSTPLSEGEARKRLIEDGWQPDPRNTHLVRGSRLWTRLWGAYLVPRRKWPMIAEILGGEQGAAVRVRDSFGRMWAWSVPDQDGQVAGGSAGRMASGLDAATSGARAMEKDLTRLLSDGG</sequence>
<protein>
    <submittedName>
        <fullName evidence="1">Uncharacterized protein</fullName>
    </submittedName>
</protein>
<reference evidence="1" key="1">
    <citation type="submission" date="2022-06" db="EMBL/GenBank/DDBJ databases">
        <title>Ornithinimicrobium JY.X270.</title>
        <authorList>
            <person name="Huang Y."/>
        </authorList>
    </citation>
    <scope>NUCLEOTIDE SEQUENCE</scope>
    <source>
        <strain evidence="1">JY.X270</strain>
    </source>
</reference>
<evidence type="ECO:0000313" key="2">
    <source>
        <dbReference type="Proteomes" id="UP001056535"/>
    </source>
</evidence>
<organism evidence="1 2">
    <name type="scientific">Ornithinimicrobium cryptoxanthini</name>
    <dbReference type="NCBI Taxonomy" id="2934161"/>
    <lineage>
        <taxon>Bacteria</taxon>
        <taxon>Bacillati</taxon>
        <taxon>Actinomycetota</taxon>
        <taxon>Actinomycetes</taxon>
        <taxon>Micrococcales</taxon>
        <taxon>Ornithinimicrobiaceae</taxon>
        <taxon>Ornithinimicrobium</taxon>
    </lineage>
</organism>